<organism evidence="2 3">
    <name type="scientific">Cryptococcus tetragattii IND107</name>
    <dbReference type="NCBI Taxonomy" id="1296105"/>
    <lineage>
        <taxon>Eukaryota</taxon>
        <taxon>Fungi</taxon>
        <taxon>Dikarya</taxon>
        <taxon>Basidiomycota</taxon>
        <taxon>Agaricomycotina</taxon>
        <taxon>Tremellomycetes</taxon>
        <taxon>Tremellales</taxon>
        <taxon>Cryptococcaceae</taxon>
        <taxon>Cryptococcus</taxon>
        <taxon>Cryptococcus gattii species complex</taxon>
    </lineage>
</organism>
<feature type="compositionally biased region" description="Basic residues" evidence="1">
    <location>
        <begin position="20"/>
        <end position="35"/>
    </location>
</feature>
<dbReference type="RefSeq" id="XP_066614076.1">
    <property type="nucleotide sequence ID" value="XM_066757692.1"/>
</dbReference>
<gene>
    <name evidence="2" type="ORF">I308_103192</name>
</gene>
<accession>A0ABR3BSF2</accession>
<evidence type="ECO:0000256" key="1">
    <source>
        <dbReference type="SAM" id="MobiDB-lite"/>
    </source>
</evidence>
<sequence length="66" mass="7707">MISSRNTTLKVYTIGGHRSAVRTRLSRPVTARRRGSSREHTRQQEPQLRLTHGKAAVEYWYKRLEA</sequence>
<keyword evidence="3" id="KW-1185">Reference proteome</keyword>
<protein>
    <submittedName>
        <fullName evidence="2">Uncharacterized protein</fullName>
    </submittedName>
</protein>
<evidence type="ECO:0000313" key="2">
    <source>
        <dbReference type="EMBL" id="KAL0249889.1"/>
    </source>
</evidence>
<name>A0ABR3BSF2_9TREE</name>
<evidence type="ECO:0000313" key="3">
    <source>
        <dbReference type="Proteomes" id="UP000054399"/>
    </source>
</evidence>
<dbReference type="EMBL" id="ATAM02000005">
    <property type="protein sequence ID" value="KAL0249889.1"/>
    <property type="molecule type" value="Genomic_DNA"/>
</dbReference>
<feature type="region of interest" description="Disordered" evidence="1">
    <location>
        <begin position="20"/>
        <end position="49"/>
    </location>
</feature>
<dbReference type="Proteomes" id="UP000054399">
    <property type="component" value="Unassembled WGS sequence"/>
</dbReference>
<reference evidence="3" key="1">
    <citation type="submission" date="2015-01" db="EMBL/GenBank/DDBJ databases">
        <title>The Genome Sequence of Cryptococcus gattii MMRL2647.</title>
        <authorList>
            <consortium name="The Broad Institute Genomics Platform"/>
            <person name="Cuomo C."/>
            <person name="Litvintseva A."/>
            <person name="Chen Y."/>
            <person name="Heitman J."/>
            <person name="Sun S."/>
            <person name="Springer D."/>
            <person name="Dromer F."/>
            <person name="Young S."/>
            <person name="Zeng Q."/>
            <person name="Gargeya S."/>
            <person name="Abouelleil A."/>
            <person name="Alvarado L."/>
            <person name="Chapman S.B."/>
            <person name="Gainer-Dewar J."/>
            <person name="Goldberg J."/>
            <person name="Griggs A."/>
            <person name="Gujja S."/>
            <person name="Hansen M."/>
            <person name="Howarth C."/>
            <person name="Imamovic A."/>
            <person name="Larimer J."/>
            <person name="Murphy C."/>
            <person name="Naylor J."/>
            <person name="Pearson M."/>
            <person name="Priest M."/>
            <person name="Roberts A."/>
            <person name="Saif S."/>
            <person name="Shea T."/>
            <person name="Sykes S."/>
            <person name="Wortman J."/>
            <person name="Nusbaum C."/>
            <person name="Birren B."/>
        </authorList>
    </citation>
    <scope>NUCLEOTIDE SEQUENCE [LARGE SCALE GENOMIC DNA]</scope>
    <source>
        <strain evidence="3">IND107</strain>
    </source>
</reference>
<comment type="caution">
    <text evidence="2">The sequence shown here is derived from an EMBL/GenBank/DDBJ whole genome shotgun (WGS) entry which is preliminary data.</text>
</comment>
<dbReference type="GeneID" id="91990048"/>
<proteinExistence type="predicted"/>
<reference evidence="2 3" key="2">
    <citation type="submission" date="2024-01" db="EMBL/GenBank/DDBJ databases">
        <title>Comparative genomics of Cryptococcus and Kwoniella reveals pathogenesis evolution and contrasting modes of karyotype evolution via chromosome fusion or intercentromeric recombination.</title>
        <authorList>
            <person name="Coelho M.A."/>
            <person name="David-Palma M."/>
            <person name="Shea T."/>
            <person name="Bowers K."/>
            <person name="Mcginley-Smith S."/>
            <person name="Mohammad A.W."/>
            <person name="Gnirke A."/>
            <person name="Yurkov A.M."/>
            <person name="Nowrousian M."/>
            <person name="Sun S."/>
            <person name="Cuomo C.A."/>
            <person name="Heitman J."/>
        </authorList>
    </citation>
    <scope>NUCLEOTIDE SEQUENCE [LARGE SCALE GENOMIC DNA]</scope>
    <source>
        <strain evidence="2 3">IND107</strain>
    </source>
</reference>